<sequence>MTNASRATVDFEAFARELQQPHPQPGAGPRSQGASPKADGQKPDPLAELARIVGQDDPFRALLEARDGRRGGEQRRIEPSFSAESSDHDANQPQAVYGGHQGQAAHGGHQGQAGYGANPADAFDQYLASVERGFPNEAAEDEAAPAPEAFQGRGLKRAGQRRRLVSVGAGLAVVTVAVTGALTWRSLHAGHAGGGVPVIQADTSPLKIAPKTADGVEIPDQNKQIYEPKAKDGQIRIVNREEQPLDVAQAARSAQGADAGTGASPGSVTPGGSTPQGGLSDAFGEPRRVRTVSVKPDTPPPAPQREAQAETATPSPIPTMTMPGDEPAPRARPGRQAAAALPTPVPTPTAPPPAAEATPVAAAPAPVRPKAPQRVASVAPDAVLPVEPPATTSATTSTAATSQAAIGGFSVQLGVRTSERDAQVAFKQMQAKYTQLAGQPELIRQAEVNGKTIFRVRVGPLGKNEATSLCTQLQGAGGQCFVAKN</sequence>
<keyword evidence="2" id="KW-1133">Transmembrane helix</keyword>
<feature type="compositionally biased region" description="Low complexity" evidence="1">
    <location>
        <begin position="248"/>
        <end position="260"/>
    </location>
</feature>
<feature type="compositionally biased region" description="Polar residues" evidence="1">
    <location>
        <begin position="264"/>
        <end position="277"/>
    </location>
</feature>
<feature type="compositionally biased region" description="Low complexity" evidence="1">
    <location>
        <begin position="94"/>
        <end position="107"/>
    </location>
</feature>
<dbReference type="InterPro" id="IPR007730">
    <property type="entry name" value="SPOR-like_dom"/>
</dbReference>
<feature type="transmembrane region" description="Helical" evidence="2">
    <location>
        <begin position="164"/>
        <end position="184"/>
    </location>
</feature>
<dbReference type="SUPFAM" id="SSF110997">
    <property type="entry name" value="Sporulation related repeat"/>
    <property type="match status" value="1"/>
</dbReference>
<dbReference type="InterPro" id="IPR036680">
    <property type="entry name" value="SPOR-like_sf"/>
</dbReference>
<dbReference type="OrthoDB" id="7338235at2"/>
<keyword evidence="2" id="KW-0812">Transmembrane</keyword>
<keyword evidence="5" id="KW-1185">Reference proteome</keyword>
<reference evidence="4 5" key="1">
    <citation type="submission" date="2019-09" db="EMBL/GenBank/DDBJ databases">
        <title>YIM 48816 draft genome.</title>
        <authorList>
            <person name="Jiang L."/>
        </authorList>
    </citation>
    <scope>NUCLEOTIDE SEQUENCE [LARGE SCALE GENOMIC DNA]</scope>
    <source>
        <strain evidence="4 5">YIM 48816</strain>
    </source>
</reference>
<dbReference type="RefSeq" id="WP_151002076.1">
    <property type="nucleotide sequence ID" value="NZ_BPQY01000244.1"/>
</dbReference>
<dbReference type="GO" id="GO:0042834">
    <property type="term" value="F:peptidoglycan binding"/>
    <property type="evidence" value="ECO:0007669"/>
    <property type="project" value="InterPro"/>
</dbReference>
<dbReference type="AlphaFoldDB" id="A0A6L3SUB8"/>
<evidence type="ECO:0000313" key="5">
    <source>
        <dbReference type="Proteomes" id="UP000474159"/>
    </source>
</evidence>
<organism evidence="4 5">
    <name type="scientific">Methylobacterium soli</name>
    <dbReference type="NCBI Taxonomy" id="553447"/>
    <lineage>
        <taxon>Bacteria</taxon>
        <taxon>Pseudomonadati</taxon>
        <taxon>Pseudomonadota</taxon>
        <taxon>Alphaproteobacteria</taxon>
        <taxon>Hyphomicrobiales</taxon>
        <taxon>Methylobacteriaceae</taxon>
        <taxon>Methylobacterium</taxon>
    </lineage>
</organism>
<name>A0A6L3SUB8_9HYPH</name>
<dbReference type="Proteomes" id="UP000474159">
    <property type="component" value="Unassembled WGS sequence"/>
</dbReference>
<gene>
    <name evidence="4" type="ORF">F6X53_20525</name>
</gene>
<comment type="caution">
    <text evidence="4">The sequence shown here is derived from an EMBL/GenBank/DDBJ whole genome shotgun (WGS) entry which is preliminary data.</text>
</comment>
<feature type="compositionally biased region" description="Pro residues" evidence="1">
    <location>
        <begin position="343"/>
        <end position="354"/>
    </location>
</feature>
<dbReference type="Gene3D" id="3.30.70.1070">
    <property type="entry name" value="Sporulation related repeat"/>
    <property type="match status" value="1"/>
</dbReference>
<feature type="region of interest" description="Disordered" evidence="1">
    <location>
        <begin position="247"/>
        <end position="368"/>
    </location>
</feature>
<proteinExistence type="predicted"/>
<feature type="compositionally biased region" description="Basic and acidic residues" evidence="1">
    <location>
        <begin position="57"/>
        <end position="78"/>
    </location>
</feature>
<feature type="region of interest" description="Disordered" evidence="1">
    <location>
        <begin position="1"/>
        <end position="112"/>
    </location>
</feature>
<feature type="compositionally biased region" description="Low complexity" evidence="1">
    <location>
        <begin position="355"/>
        <end position="368"/>
    </location>
</feature>
<feature type="compositionally biased region" description="Low complexity" evidence="1">
    <location>
        <begin position="304"/>
        <end position="313"/>
    </location>
</feature>
<dbReference type="EMBL" id="VZZK01000024">
    <property type="protein sequence ID" value="KAB1077062.1"/>
    <property type="molecule type" value="Genomic_DNA"/>
</dbReference>
<evidence type="ECO:0000256" key="1">
    <source>
        <dbReference type="SAM" id="MobiDB-lite"/>
    </source>
</evidence>
<evidence type="ECO:0000313" key="4">
    <source>
        <dbReference type="EMBL" id="KAB1077062.1"/>
    </source>
</evidence>
<evidence type="ECO:0000259" key="3">
    <source>
        <dbReference type="Pfam" id="PF05036"/>
    </source>
</evidence>
<feature type="domain" description="SPOR" evidence="3">
    <location>
        <begin position="407"/>
        <end position="483"/>
    </location>
</feature>
<evidence type="ECO:0000256" key="2">
    <source>
        <dbReference type="SAM" id="Phobius"/>
    </source>
</evidence>
<accession>A0A6L3SUB8</accession>
<protein>
    <submittedName>
        <fullName evidence="4">SPOR domain-containing protein</fullName>
    </submittedName>
</protein>
<keyword evidence="2" id="KW-0472">Membrane</keyword>
<dbReference type="Pfam" id="PF05036">
    <property type="entry name" value="SPOR"/>
    <property type="match status" value="1"/>
</dbReference>